<sequence>MPAPEEVIKLIERFDDNIEAYKSGGYGEALRMVGPLQQKRKSPA</sequence>
<reference evidence="1" key="1">
    <citation type="submission" date="2018-06" db="EMBL/GenBank/DDBJ databases">
        <authorList>
            <person name="Zhirakovskaya E."/>
        </authorList>
    </citation>
    <scope>NUCLEOTIDE SEQUENCE</scope>
</reference>
<evidence type="ECO:0000313" key="1">
    <source>
        <dbReference type="EMBL" id="VAX19311.1"/>
    </source>
</evidence>
<dbReference type="AlphaFoldDB" id="A0A3B1BXS3"/>
<accession>A0A3B1BXS3</accession>
<dbReference type="EMBL" id="UOGB01000142">
    <property type="protein sequence ID" value="VAX19311.1"/>
    <property type="molecule type" value="Genomic_DNA"/>
</dbReference>
<gene>
    <name evidence="1" type="ORF">MNBD_NITROSPINAE03-1711</name>
</gene>
<name>A0A3B1BXS3_9ZZZZ</name>
<proteinExistence type="predicted"/>
<organism evidence="1">
    <name type="scientific">hydrothermal vent metagenome</name>
    <dbReference type="NCBI Taxonomy" id="652676"/>
    <lineage>
        <taxon>unclassified sequences</taxon>
        <taxon>metagenomes</taxon>
        <taxon>ecological metagenomes</taxon>
    </lineage>
</organism>
<protein>
    <submittedName>
        <fullName evidence="1">Uncharacterized protein</fullName>
    </submittedName>
</protein>